<gene>
    <name evidence="1" type="ORF">EV210_102375</name>
</gene>
<keyword evidence="2" id="KW-1185">Reference proteome</keyword>
<sequence>MQQPIVNHVTLIRMRLSASLPIDPSSLAEGPYLLREAGVLAKAHYDKLAAIMEELTELKFVFSTDKNYLYAKSETVGAREAKEYLLAKGFQDQDFQIHLEYSRGWGMM</sequence>
<proteinExistence type="predicted"/>
<dbReference type="OrthoDB" id="3174265at2"/>
<organism evidence="1 2">
    <name type="scientific">Anaerospora hongkongensis</name>
    <dbReference type="NCBI Taxonomy" id="244830"/>
    <lineage>
        <taxon>Bacteria</taxon>
        <taxon>Bacillati</taxon>
        <taxon>Bacillota</taxon>
        <taxon>Negativicutes</taxon>
        <taxon>Selenomonadales</taxon>
        <taxon>Sporomusaceae</taxon>
        <taxon>Anaerospora</taxon>
    </lineage>
</organism>
<reference evidence="1 2" key="1">
    <citation type="submission" date="2019-03" db="EMBL/GenBank/DDBJ databases">
        <title>Genomic Encyclopedia of Type Strains, Phase IV (KMG-IV): sequencing the most valuable type-strain genomes for metagenomic binning, comparative biology and taxonomic classification.</title>
        <authorList>
            <person name="Goeker M."/>
        </authorList>
    </citation>
    <scope>NUCLEOTIDE SEQUENCE [LARGE SCALE GENOMIC DNA]</scope>
    <source>
        <strain evidence="1 2">DSM 15969</strain>
    </source>
</reference>
<dbReference type="Proteomes" id="UP000295063">
    <property type="component" value="Unassembled WGS sequence"/>
</dbReference>
<dbReference type="RefSeq" id="WP_132076013.1">
    <property type="nucleotide sequence ID" value="NZ_SLUI01000002.1"/>
</dbReference>
<protein>
    <submittedName>
        <fullName evidence="1">Uncharacterized protein</fullName>
    </submittedName>
</protein>
<comment type="caution">
    <text evidence="1">The sequence shown here is derived from an EMBL/GenBank/DDBJ whole genome shotgun (WGS) entry which is preliminary data.</text>
</comment>
<name>A0A4R1Q2K8_9FIRM</name>
<dbReference type="AlphaFoldDB" id="A0A4R1Q2K8"/>
<evidence type="ECO:0000313" key="2">
    <source>
        <dbReference type="Proteomes" id="UP000295063"/>
    </source>
</evidence>
<evidence type="ECO:0000313" key="1">
    <source>
        <dbReference type="EMBL" id="TCL39459.1"/>
    </source>
</evidence>
<accession>A0A4R1Q2K8</accession>
<dbReference type="EMBL" id="SLUI01000002">
    <property type="protein sequence ID" value="TCL39459.1"/>
    <property type="molecule type" value="Genomic_DNA"/>
</dbReference>